<dbReference type="PANTHER" id="PTHR46060:SF1">
    <property type="entry name" value="MARINER MOS1 TRANSPOSASE-LIKE PROTEIN"/>
    <property type="match status" value="1"/>
</dbReference>
<protein>
    <recommendedName>
        <fullName evidence="1">Tc1-like transposase DDE domain-containing protein</fullName>
    </recommendedName>
</protein>
<gene>
    <name evidence="2" type="ORF">LAZ67_12001768</name>
</gene>
<organism evidence="2 3">
    <name type="scientific">Cordylochernes scorpioides</name>
    <dbReference type="NCBI Taxonomy" id="51811"/>
    <lineage>
        <taxon>Eukaryota</taxon>
        <taxon>Metazoa</taxon>
        <taxon>Ecdysozoa</taxon>
        <taxon>Arthropoda</taxon>
        <taxon>Chelicerata</taxon>
        <taxon>Arachnida</taxon>
        <taxon>Pseudoscorpiones</taxon>
        <taxon>Cheliferoidea</taxon>
        <taxon>Chernetidae</taxon>
        <taxon>Cordylochernes</taxon>
    </lineage>
</organism>
<dbReference type="EMBL" id="CP092874">
    <property type="protein sequence ID" value="UYV74908.1"/>
    <property type="molecule type" value="Genomic_DNA"/>
</dbReference>
<dbReference type="InterPro" id="IPR052709">
    <property type="entry name" value="Transposase-MT_Hybrid"/>
</dbReference>
<name>A0ABY6L4T3_9ARAC</name>
<keyword evidence="3" id="KW-1185">Reference proteome</keyword>
<evidence type="ECO:0000313" key="3">
    <source>
        <dbReference type="Proteomes" id="UP001235939"/>
    </source>
</evidence>
<proteinExistence type="predicted"/>
<accession>A0ABY6L4T3</accession>
<dbReference type="Gene3D" id="3.30.420.10">
    <property type="entry name" value="Ribonuclease H-like superfamily/Ribonuclease H"/>
    <property type="match status" value="1"/>
</dbReference>
<evidence type="ECO:0000313" key="2">
    <source>
        <dbReference type="EMBL" id="UYV74908.1"/>
    </source>
</evidence>
<evidence type="ECO:0000259" key="1">
    <source>
        <dbReference type="Pfam" id="PF13358"/>
    </source>
</evidence>
<dbReference type="PANTHER" id="PTHR46060">
    <property type="entry name" value="MARINER MOS1 TRANSPOSASE-LIKE PROTEIN"/>
    <property type="match status" value="1"/>
</dbReference>
<dbReference type="Proteomes" id="UP001235939">
    <property type="component" value="Chromosome 12"/>
</dbReference>
<sequence length="267" mass="30331">MKPGAFFLIHKPKNNHLNDTHQVLLGRRKFVLTSPKENVFNYQGLVYYEFIKEGVTINKQAYKEILKKRNQLFKSKQWKLLHDNAPAHRAIIVQDYLAKHSVSVLPHPPYSPDIAPCDFFFFPKLKMTLKGRRFSSSSEVIENATLSNTYPKKVEVGGLVVIEDDLHAMGTRGQNLPDRLGIRPKFGVLVSDTSKSGEMAWSVKVDSCNTWCAAGFLAKLFPTLWLNSQHSRMVAITFPSRPRCALWVRDQATLLAMEEFGKIGDNP</sequence>
<dbReference type="InterPro" id="IPR036397">
    <property type="entry name" value="RNaseH_sf"/>
</dbReference>
<feature type="domain" description="Tc1-like transposase DDE" evidence="1">
    <location>
        <begin position="51"/>
        <end position="140"/>
    </location>
</feature>
<reference evidence="2 3" key="1">
    <citation type="submission" date="2022-01" db="EMBL/GenBank/DDBJ databases">
        <title>A chromosomal length assembly of Cordylochernes scorpioides.</title>
        <authorList>
            <person name="Zeh D."/>
            <person name="Zeh J."/>
        </authorList>
    </citation>
    <scope>NUCLEOTIDE SEQUENCE [LARGE SCALE GENOMIC DNA]</scope>
    <source>
        <strain evidence="2">IN4F17</strain>
        <tissue evidence="2">Whole Body</tissue>
    </source>
</reference>
<dbReference type="InterPro" id="IPR038717">
    <property type="entry name" value="Tc1-like_DDE_dom"/>
</dbReference>
<dbReference type="Pfam" id="PF13358">
    <property type="entry name" value="DDE_3"/>
    <property type="match status" value="1"/>
</dbReference>